<dbReference type="PANTHER" id="PTHR21152">
    <property type="entry name" value="AMINOTRANSFERASE CLASS V"/>
    <property type="match status" value="1"/>
</dbReference>
<evidence type="ECO:0000256" key="4">
    <source>
        <dbReference type="ARBA" id="ARBA00022490"/>
    </source>
</evidence>
<comment type="catalytic activity">
    <reaction evidence="12 13">
        <text>O-phospho-L-serine + 2-oxoglutarate = 3-phosphooxypyruvate + L-glutamate</text>
        <dbReference type="Rhea" id="RHEA:14329"/>
        <dbReference type="ChEBI" id="CHEBI:16810"/>
        <dbReference type="ChEBI" id="CHEBI:18110"/>
        <dbReference type="ChEBI" id="CHEBI:29985"/>
        <dbReference type="ChEBI" id="CHEBI:57524"/>
        <dbReference type="EC" id="2.6.1.52"/>
    </reaction>
</comment>
<comment type="function">
    <text evidence="1 13">Catalyzes the reversible conversion of 3-phosphohydroxypyruvate to phosphoserine and of 3-hydroxy-2-oxo-4-phosphonooxybutanoate to phosphohydroxythreonine.</text>
</comment>
<reference evidence="15 16" key="1">
    <citation type="submission" date="2019-09" db="EMBL/GenBank/DDBJ databases">
        <title>Goodfellowia gen. nov., a new genus of the Pseudonocardineae related to Actinoalloteichus, containing Goodfellowia coeruleoviolacea gen. nov., comb. nov. gen. nov., comb. nov.</title>
        <authorList>
            <person name="Labeda D."/>
        </authorList>
    </citation>
    <scope>NUCLEOTIDE SEQUENCE [LARGE SCALE GENOMIC DNA]</scope>
    <source>
        <strain evidence="15 16">AN110305</strain>
    </source>
</reference>
<gene>
    <name evidence="13" type="primary">serC</name>
    <name evidence="15" type="ORF">F0L68_10940</name>
</gene>
<dbReference type="GO" id="GO:0005737">
    <property type="term" value="C:cytoplasm"/>
    <property type="evidence" value="ECO:0007669"/>
    <property type="project" value="UniProtKB-SubCell"/>
</dbReference>
<keyword evidence="7 13" id="KW-0808">Transferase</keyword>
<organism evidence="15 16">
    <name type="scientific">Solihabitans fulvus</name>
    <dbReference type="NCBI Taxonomy" id="1892852"/>
    <lineage>
        <taxon>Bacteria</taxon>
        <taxon>Bacillati</taxon>
        <taxon>Actinomycetota</taxon>
        <taxon>Actinomycetes</taxon>
        <taxon>Pseudonocardiales</taxon>
        <taxon>Pseudonocardiaceae</taxon>
        <taxon>Solihabitans</taxon>
    </lineage>
</organism>
<keyword evidence="5 13" id="KW-0032">Aminotransferase</keyword>
<comment type="subcellular location">
    <subcellularLocation>
        <location evidence="13">Cytoplasm</location>
    </subcellularLocation>
</comment>
<feature type="modified residue" description="N6-(pyridoxal phosphate)lysine" evidence="13">
    <location>
        <position position="201"/>
    </location>
</feature>
<feature type="binding site" evidence="13">
    <location>
        <begin position="252"/>
        <end position="253"/>
    </location>
    <ligand>
        <name>pyridoxal 5'-phosphate</name>
        <dbReference type="ChEBI" id="CHEBI:597326"/>
    </ligand>
</feature>
<dbReference type="GO" id="GO:0019265">
    <property type="term" value="P:glycine biosynthetic process, by transamination of glyoxylate"/>
    <property type="evidence" value="ECO:0007669"/>
    <property type="project" value="TreeGrafter"/>
</dbReference>
<evidence type="ECO:0000256" key="8">
    <source>
        <dbReference type="ARBA" id="ARBA00022898"/>
    </source>
</evidence>
<dbReference type="Proteomes" id="UP000323454">
    <property type="component" value="Unassembled WGS sequence"/>
</dbReference>
<dbReference type="GO" id="GO:0030170">
    <property type="term" value="F:pyridoxal phosphate binding"/>
    <property type="evidence" value="ECO:0007669"/>
    <property type="project" value="UniProtKB-UniRule"/>
</dbReference>
<evidence type="ECO:0000256" key="5">
    <source>
        <dbReference type="ARBA" id="ARBA00022576"/>
    </source>
</evidence>
<comment type="similarity">
    <text evidence="3 13">Belongs to the class-V pyridoxal-phosphate-dependent aminotransferase family. SerC subfamily.</text>
</comment>
<feature type="binding site" evidence="13">
    <location>
        <position position="51"/>
    </location>
    <ligand>
        <name>L-glutamate</name>
        <dbReference type="ChEBI" id="CHEBI:29985"/>
    </ligand>
</feature>
<evidence type="ECO:0000256" key="13">
    <source>
        <dbReference type="HAMAP-Rule" id="MF_00160"/>
    </source>
</evidence>
<evidence type="ECO:0000256" key="7">
    <source>
        <dbReference type="ARBA" id="ARBA00022679"/>
    </source>
</evidence>
<feature type="binding site" evidence="13">
    <location>
        <position position="177"/>
    </location>
    <ligand>
        <name>pyridoxal 5'-phosphate</name>
        <dbReference type="ChEBI" id="CHEBI:597326"/>
    </ligand>
</feature>
<feature type="binding site" evidence="13">
    <location>
        <position position="200"/>
    </location>
    <ligand>
        <name>pyridoxal 5'-phosphate</name>
        <dbReference type="ChEBI" id="CHEBI:597326"/>
    </ligand>
</feature>
<dbReference type="SUPFAM" id="SSF53383">
    <property type="entry name" value="PLP-dependent transferases"/>
    <property type="match status" value="1"/>
</dbReference>
<comment type="caution">
    <text evidence="15">The sequence shown here is derived from an EMBL/GenBank/DDBJ whole genome shotgun (WGS) entry which is preliminary data.</text>
</comment>
<evidence type="ECO:0000313" key="16">
    <source>
        <dbReference type="Proteomes" id="UP000323454"/>
    </source>
</evidence>
<evidence type="ECO:0000256" key="12">
    <source>
        <dbReference type="ARBA" id="ARBA00049007"/>
    </source>
</evidence>
<name>A0A5B2XJB2_9PSEU</name>
<dbReference type="EC" id="2.6.1.52" evidence="13"/>
<comment type="pathway">
    <text evidence="13">Cofactor biosynthesis; pyridoxine 5'-phosphate biosynthesis; pyridoxine 5'-phosphate from D-erythrose 4-phosphate: step 3/5.</text>
</comment>
<proteinExistence type="inferred from homology"/>
<keyword evidence="9 13" id="KW-0664">Pyridoxine biosynthesis</keyword>
<accession>A0A5B2XJB2</accession>
<evidence type="ECO:0000259" key="14">
    <source>
        <dbReference type="Pfam" id="PF00266"/>
    </source>
</evidence>
<dbReference type="RefSeq" id="WP_149849394.1">
    <property type="nucleotide sequence ID" value="NZ_VUOB01000019.1"/>
</dbReference>
<dbReference type="InterPro" id="IPR015422">
    <property type="entry name" value="PyrdxlP-dep_Trfase_small"/>
</dbReference>
<comment type="caution">
    <text evidence="13">Lacks conserved residue(s) required for the propagation of feature annotation.</text>
</comment>
<reference evidence="15 16" key="2">
    <citation type="submission" date="2019-09" db="EMBL/GenBank/DDBJ databases">
        <authorList>
            <person name="Jin C."/>
        </authorList>
    </citation>
    <scope>NUCLEOTIDE SEQUENCE [LARGE SCALE GENOMIC DNA]</scope>
    <source>
        <strain evidence="15 16">AN110305</strain>
    </source>
</reference>
<comment type="pathway">
    <text evidence="2 13">Amino-acid biosynthesis; L-serine biosynthesis; L-serine from 3-phospho-D-glycerate: step 2/3.</text>
</comment>
<dbReference type="GO" id="GO:0008453">
    <property type="term" value="F:alanine-glyoxylate transaminase activity"/>
    <property type="evidence" value="ECO:0007669"/>
    <property type="project" value="TreeGrafter"/>
</dbReference>
<evidence type="ECO:0000256" key="6">
    <source>
        <dbReference type="ARBA" id="ARBA00022605"/>
    </source>
</evidence>
<dbReference type="Pfam" id="PF00266">
    <property type="entry name" value="Aminotran_5"/>
    <property type="match status" value="1"/>
</dbReference>
<evidence type="ECO:0000256" key="1">
    <source>
        <dbReference type="ARBA" id="ARBA00003483"/>
    </source>
</evidence>
<evidence type="ECO:0000256" key="11">
    <source>
        <dbReference type="ARBA" id="ARBA00047630"/>
    </source>
</evidence>
<protein>
    <recommendedName>
        <fullName evidence="13">Phosphoserine aminotransferase</fullName>
        <ecNumber evidence="13">2.6.1.52</ecNumber>
    </recommendedName>
    <alternativeName>
        <fullName evidence="13">Phosphohydroxythreonine aminotransferase</fullName>
        <shortName evidence="13">PSAT</shortName>
    </alternativeName>
</protein>
<keyword evidence="4 13" id="KW-0963">Cytoplasm</keyword>
<evidence type="ECO:0000256" key="9">
    <source>
        <dbReference type="ARBA" id="ARBA00023096"/>
    </source>
</evidence>
<dbReference type="GO" id="GO:0006564">
    <property type="term" value="P:L-serine biosynthetic process"/>
    <property type="evidence" value="ECO:0007669"/>
    <property type="project" value="UniProtKB-UniRule"/>
</dbReference>
<evidence type="ECO:0000256" key="10">
    <source>
        <dbReference type="ARBA" id="ARBA00023299"/>
    </source>
</evidence>
<comment type="catalytic activity">
    <reaction evidence="11 13">
        <text>4-(phosphooxy)-L-threonine + 2-oxoglutarate = (R)-3-hydroxy-2-oxo-4-phosphooxybutanoate + L-glutamate</text>
        <dbReference type="Rhea" id="RHEA:16573"/>
        <dbReference type="ChEBI" id="CHEBI:16810"/>
        <dbReference type="ChEBI" id="CHEBI:29985"/>
        <dbReference type="ChEBI" id="CHEBI:58452"/>
        <dbReference type="ChEBI" id="CHEBI:58538"/>
        <dbReference type="EC" id="2.6.1.52"/>
    </reaction>
</comment>
<dbReference type="NCBIfam" id="TIGR01366">
    <property type="entry name" value="serC_3"/>
    <property type="match status" value="1"/>
</dbReference>
<dbReference type="InterPro" id="IPR000192">
    <property type="entry name" value="Aminotrans_V_dom"/>
</dbReference>
<comment type="subunit">
    <text evidence="13">Homodimer.</text>
</comment>
<evidence type="ECO:0000256" key="3">
    <source>
        <dbReference type="ARBA" id="ARBA00006904"/>
    </source>
</evidence>
<dbReference type="GO" id="GO:0004760">
    <property type="term" value="F:L-serine-pyruvate transaminase activity"/>
    <property type="evidence" value="ECO:0007669"/>
    <property type="project" value="TreeGrafter"/>
</dbReference>
<dbReference type="InterPro" id="IPR015421">
    <property type="entry name" value="PyrdxlP-dep_Trfase_major"/>
</dbReference>
<dbReference type="OrthoDB" id="975012at2"/>
<dbReference type="InterPro" id="IPR022278">
    <property type="entry name" value="Pser_aminoTfrase"/>
</dbReference>
<dbReference type="EMBL" id="VUOB01000019">
    <property type="protein sequence ID" value="KAA2262971.1"/>
    <property type="molecule type" value="Genomic_DNA"/>
</dbReference>
<dbReference type="Gene3D" id="3.90.1150.10">
    <property type="entry name" value="Aspartate Aminotransferase, domain 1"/>
    <property type="match status" value="1"/>
</dbReference>
<dbReference type="UniPathway" id="UPA00135">
    <property type="reaction ID" value="UER00197"/>
</dbReference>
<keyword evidence="6 13" id="KW-0028">Amino-acid biosynthesis</keyword>
<dbReference type="GO" id="GO:0004648">
    <property type="term" value="F:O-phospho-L-serine:2-oxoglutarate aminotransferase activity"/>
    <property type="evidence" value="ECO:0007669"/>
    <property type="project" value="UniProtKB-UniRule"/>
</dbReference>
<keyword evidence="16" id="KW-1185">Reference proteome</keyword>
<feature type="binding site" evidence="13">
    <location>
        <position position="155"/>
    </location>
    <ligand>
        <name>pyridoxal 5'-phosphate</name>
        <dbReference type="ChEBI" id="CHEBI:597326"/>
    </ligand>
</feature>
<comment type="cofactor">
    <cofactor evidence="13">
        <name>pyridoxal 5'-phosphate</name>
        <dbReference type="ChEBI" id="CHEBI:597326"/>
    </cofactor>
    <text evidence="13">Binds 1 pyridoxal phosphate per subunit.</text>
</comment>
<dbReference type="GO" id="GO:0008615">
    <property type="term" value="P:pyridoxine biosynthetic process"/>
    <property type="evidence" value="ECO:0007669"/>
    <property type="project" value="UniProtKB-UniRule"/>
</dbReference>
<dbReference type="UniPathway" id="UPA00244">
    <property type="reaction ID" value="UER00311"/>
</dbReference>
<dbReference type="InterPro" id="IPR015424">
    <property type="entry name" value="PyrdxlP-dep_Trfase"/>
</dbReference>
<dbReference type="HAMAP" id="MF_00160">
    <property type="entry name" value="SerC_aminotrans_5"/>
    <property type="match status" value="1"/>
</dbReference>
<evidence type="ECO:0000256" key="2">
    <source>
        <dbReference type="ARBA" id="ARBA00005099"/>
    </source>
</evidence>
<feature type="domain" description="Aminotransferase class V" evidence="14">
    <location>
        <begin position="144"/>
        <end position="336"/>
    </location>
</feature>
<dbReference type="InterPro" id="IPR006272">
    <property type="entry name" value="Pser_aminoTfrase_mycobac"/>
</dbReference>
<evidence type="ECO:0000313" key="15">
    <source>
        <dbReference type="EMBL" id="KAA2262971.1"/>
    </source>
</evidence>
<dbReference type="AlphaFoldDB" id="A0A5B2XJB2"/>
<sequence>MTQTADPSTLQLPAELKPVDGRFGCGPSKVRPEQLAALVSDGAALMGTSHRQKPVKSLVGRVRAGLSELFSLPEGYEVVLGNGGTTAFWDAAAFGLVRECAQHFTYGEFSAKFAKVTQGAPFLADSIVVKAEPGDAPEIAYRSGADLVGWAHNETSTGVAVPVSRPAGSDGALVAVDATSGAGGLPVRAEDFDVYYFAPQKCFASDGGLWIALMSPAAIERVGEIGASDRWVPEFLSLPTALDNSVKDQTYNTPSVATLFLLADQIEWMLGNGGLDWTVARTAESSSRLYSWAEAGEFTSPFVADPANRSQVVGTIDFADSVDAAEVAKVLRANGIVDVEPYRKLGRNQLRVGMFPAIDPDDVTALTKSIDWVVERLG</sequence>
<keyword evidence="10 13" id="KW-0718">Serine biosynthesis</keyword>
<dbReference type="Gene3D" id="3.40.640.10">
    <property type="entry name" value="Type I PLP-dependent aspartate aminotransferase-like (Major domain)"/>
    <property type="match status" value="1"/>
</dbReference>
<dbReference type="PIRSF" id="PIRSF000525">
    <property type="entry name" value="SerC"/>
    <property type="match status" value="1"/>
</dbReference>
<dbReference type="PANTHER" id="PTHR21152:SF40">
    <property type="entry name" value="ALANINE--GLYOXYLATE AMINOTRANSFERASE"/>
    <property type="match status" value="1"/>
</dbReference>
<keyword evidence="8 13" id="KW-0663">Pyridoxal phosphate</keyword>
<feature type="binding site" evidence="13">
    <location>
        <position position="109"/>
    </location>
    <ligand>
        <name>pyridoxal 5'-phosphate</name>
        <dbReference type="ChEBI" id="CHEBI:597326"/>
    </ligand>
</feature>